<dbReference type="Pfam" id="PF01327">
    <property type="entry name" value="Pep_deformylase"/>
    <property type="match status" value="1"/>
</dbReference>
<evidence type="ECO:0000256" key="2">
    <source>
        <dbReference type="ARBA" id="ARBA00004229"/>
    </source>
</evidence>
<evidence type="ECO:0000313" key="16">
    <source>
        <dbReference type="Proteomes" id="UP001632038"/>
    </source>
</evidence>
<name>A0ABD3DSJ3_9LAMI</name>
<dbReference type="EMBL" id="JAVIJP010000017">
    <property type="protein sequence ID" value="KAL3640115.1"/>
    <property type="molecule type" value="Genomic_DNA"/>
</dbReference>
<evidence type="ECO:0000256" key="10">
    <source>
        <dbReference type="ARBA" id="ARBA00022946"/>
    </source>
</evidence>
<evidence type="ECO:0000256" key="5">
    <source>
        <dbReference type="ARBA" id="ARBA00022528"/>
    </source>
</evidence>
<dbReference type="PRINTS" id="PR01576">
    <property type="entry name" value="PDEFORMYLASE"/>
</dbReference>
<dbReference type="FunFam" id="3.90.45.10:FF:000006">
    <property type="entry name" value="Peptide deformylase"/>
    <property type="match status" value="1"/>
</dbReference>
<dbReference type="GO" id="GO:0042586">
    <property type="term" value="F:peptide deformylase activity"/>
    <property type="evidence" value="ECO:0007669"/>
    <property type="project" value="UniProtKB-EC"/>
</dbReference>
<accession>A0ABD3DSJ3</accession>
<evidence type="ECO:0000256" key="7">
    <source>
        <dbReference type="ARBA" id="ARBA00022723"/>
    </source>
</evidence>
<evidence type="ECO:0000256" key="12">
    <source>
        <dbReference type="RuleBase" id="RU362111"/>
    </source>
</evidence>
<reference evidence="16" key="1">
    <citation type="journal article" date="2024" name="IScience">
        <title>Strigolactones Initiate the Formation of Haustorium-like Structures in Castilleja.</title>
        <authorList>
            <person name="Buerger M."/>
            <person name="Peterson D."/>
            <person name="Chory J."/>
        </authorList>
    </citation>
    <scope>NUCLEOTIDE SEQUENCE [LARGE SCALE GENOMIC DNA]</scope>
</reference>
<dbReference type="Proteomes" id="UP001632038">
    <property type="component" value="Unassembled WGS sequence"/>
</dbReference>
<keyword evidence="8 12" id="KW-0378">Hydrolase</keyword>
<comment type="function">
    <text evidence="12">Removes the formyl group from the N-terminal Met of newly synthesized proteins.</text>
</comment>
<dbReference type="AlphaFoldDB" id="A0ABD3DSJ3"/>
<dbReference type="EMBL" id="JAVIJP010000015">
    <property type="protein sequence ID" value="KAL3643969.1"/>
    <property type="molecule type" value="Genomic_DNA"/>
</dbReference>
<evidence type="ECO:0000256" key="3">
    <source>
        <dbReference type="ARBA" id="ARBA00010759"/>
    </source>
</evidence>
<organism evidence="15 16">
    <name type="scientific">Castilleja foliolosa</name>
    <dbReference type="NCBI Taxonomy" id="1961234"/>
    <lineage>
        <taxon>Eukaryota</taxon>
        <taxon>Viridiplantae</taxon>
        <taxon>Streptophyta</taxon>
        <taxon>Embryophyta</taxon>
        <taxon>Tracheophyta</taxon>
        <taxon>Spermatophyta</taxon>
        <taxon>Magnoliopsida</taxon>
        <taxon>eudicotyledons</taxon>
        <taxon>Gunneridae</taxon>
        <taxon>Pentapetalae</taxon>
        <taxon>asterids</taxon>
        <taxon>lamiids</taxon>
        <taxon>Lamiales</taxon>
        <taxon>Orobanchaceae</taxon>
        <taxon>Pedicularideae</taxon>
        <taxon>Castillejinae</taxon>
        <taxon>Castilleja</taxon>
    </lineage>
</organism>
<evidence type="ECO:0000313" key="14">
    <source>
        <dbReference type="EMBL" id="KAL3640115.1"/>
    </source>
</evidence>
<feature type="region of interest" description="Disordered" evidence="13">
    <location>
        <begin position="276"/>
        <end position="303"/>
    </location>
</feature>
<evidence type="ECO:0000256" key="6">
    <source>
        <dbReference type="ARBA" id="ARBA00022640"/>
    </source>
</evidence>
<comment type="subcellular location">
    <subcellularLocation>
        <location evidence="2 12">Plastid</location>
        <location evidence="2 12">Chloroplast</location>
    </subcellularLocation>
</comment>
<keyword evidence="5 12" id="KW-0150">Chloroplast</keyword>
<dbReference type="CDD" id="cd00487">
    <property type="entry name" value="Pep_deformylase"/>
    <property type="match status" value="1"/>
</dbReference>
<evidence type="ECO:0000313" key="15">
    <source>
        <dbReference type="EMBL" id="KAL3643969.1"/>
    </source>
</evidence>
<evidence type="ECO:0000256" key="13">
    <source>
        <dbReference type="SAM" id="MobiDB-lite"/>
    </source>
</evidence>
<evidence type="ECO:0000256" key="4">
    <source>
        <dbReference type="ARBA" id="ARBA00012175"/>
    </source>
</evidence>
<keyword evidence="16" id="KW-1185">Reference proteome</keyword>
<sequence>MANCLHLTSFAHTLRPFLRRQTPLLRPHLRRPFNSSGVYTLSTARYKRPVQPVFALARRSFSSMAKEEAVASPADLLFEGPLEMVEYPDPILRAKNKRVNTFDESLKKLADEMFDVMYRTEGIGLSAPQVGINVELMVFNPVGERGEGEEIVLVNPRIKRFSKKIVPFDEGCLSFPGIYADVYRPDSLQVDAQDLTGAKFEVNLTGLPARIFQHEYDHLQVIIQQFDNFIAALEAKSSLKRIGSKVTEKGVLFFDQMSDEILESIRAELQALEKKYEERTGLPSPERIDVRRKKKKPAGFGKS</sequence>
<dbReference type="SUPFAM" id="SSF56420">
    <property type="entry name" value="Peptide deformylase"/>
    <property type="match status" value="1"/>
</dbReference>
<dbReference type="InterPro" id="IPR023635">
    <property type="entry name" value="Peptide_deformylase"/>
</dbReference>
<evidence type="ECO:0000256" key="9">
    <source>
        <dbReference type="ARBA" id="ARBA00022917"/>
    </source>
</evidence>
<evidence type="ECO:0000256" key="8">
    <source>
        <dbReference type="ARBA" id="ARBA00022801"/>
    </source>
</evidence>
<gene>
    <name evidence="15" type="primary">PDF1B_1</name>
    <name evidence="14" type="synonym">PDF1B_2</name>
    <name evidence="15" type="ORF">CASFOL_011901</name>
    <name evidence="14" type="ORF">CASFOL_015083</name>
</gene>
<keyword evidence="11" id="KW-0408">Iron</keyword>
<comment type="cofactor">
    <cofactor evidence="1">
        <name>Fe(2+)</name>
        <dbReference type="ChEBI" id="CHEBI:29033"/>
    </cofactor>
</comment>
<dbReference type="GO" id="GO:0009507">
    <property type="term" value="C:chloroplast"/>
    <property type="evidence" value="ECO:0007669"/>
    <property type="project" value="UniProtKB-SubCell"/>
</dbReference>
<comment type="caution">
    <text evidence="15">The sequence shown here is derived from an EMBL/GenBank/DDBJ whole genome shotgun (WGS) entry which is preliminary data.</text>
</comment>
<comment type="catalytic activity">
    <reaction evidence="12">
        <text>N-terminal N-formyl-L-methionyl-[peptide] + H2O = N-terminal L-methionyl-[peptide] + formate</text>
        <dbReference type="Rhea" id="RHEA:24420"/>
        <dbReference type="Rhea" id="RHEA-COMP:10639"/>
        <dbReference type="Rhea" id="RHEA-COMP:10640"/>
        <dbReference type="ChEBI" id="CHEBI:15377"/>
        <dbReference type="ChEBI" id="CHEBI:15740"/>
        <dbReference type="ChEBI" id="CHEBI:49298"/>
        <dbReference type="ChEBI" id="CHEBI:64731"/>
        <dbReference type="EC" id="3.5.1.88"/>
    </reaction>
</comment>
<dbReference type="PANTHER" id="PTHR10458">
    <property type="entry name" value="PEPTIDE DEFORMYLASE"/>
    <property type="match status" value="1"/>
</dbReference>
<dbReference type="NCBIfam" id="NF001159">
    <property type="entry name" value="PRK00150.1-3"/>
    <property type="match status" value="1"/>
</dbReference>
<reference evidence="15" key="2">
    <citation type="submission" date="2024-11" db="EMBL/GenBank/DDBJ databases">
        <authorList>
            <person name="Burger M."/>
            <person name="Chory J."/>
        </authorList>
    </citation>
    <scope>NUCLEOTIDE SEQUENCE</scope>
    <source>
        <strain evidence="15">Tecolote</strain>
        <tissue evidence="15">Flower</tissue>
    </source>
</reference>
<dbReference type="HAMAP" id="MF_00163">
    <property type="entry name" value="Pep_deformylase"/>
    <property type="match status" value="1"/>
</dbReference>
<protein>
    <recommendedName>
        <fullName evidence="4 12">Peptide deformylase</fullName>
        <ecNumber evidence="4 12">3.5.1.88</ecNumber>
    </recommendedName>
</protein>
<keyword evidence="10 12" id="KW-0809">Transit peptide</keyword>
<dbReference type="Gene3D" id="3.90.45.10">
    <property type="entry name" value="Peptide deformylase"/>
    <property type="match status" value="1"/>
</dbReference>
<comment type="similarity">
    <text evidence="3 12">Belongs to the polypeptide deformylase family.</text>
</comment>
<keyword evidence="9 12" id="KW-0648">Protein biosynthesis</keyword>
<dbReference type="PANTHER" id="PTHR10458:SF22">
    <property type="entry name" value="PEPTIDE DEFORMYLASE"/>
    <property type="match status" value="1"/>
</dbReference>
<dbReference type="EC" id="3.5.1.88" evidence="4 12"/>
<dbReference type="InterPro" id="IPR036821">
    <property type="entry name" value="Peptide_deformylase_sf"/>
</dbReference>
<dbReference type="NCBIfam" id="TIGR00079">
    <property type="entry name" value="pept_deformyl"/>
    <property type="match status" value="1"/>
</dbReference>
<dbReference type="GO" id="GO:0006412">
    <property type="term" value="P:translation"/>
    <property type="evidence" value="ECO:0007669"/>
    <property type="project" value="UniProtKB-KW"/>
</dbReference>
<keyword evidence="6 12" id="KW-0934">Plastid</keyword>
<proteinExistence type="inferred from homology"/>
<keyword evidence="7 12" id="KW-0479">Metal-binding</keyword>
<evidence type="ECO:0000256" key="11">
    <source>
        <dbReference type="ARBA" id="ARBA00023004"/>
    </source>
</evidence>
<dbReference type="GO" id="GO:0046872">
    <property type="term" value="F:metal ion binding"/>
    <property type="evidence" value="ECO:0007669"/>
    <property type="project" value="UniProtKB-KW"/>
</dbReference>
<evidence type="ECO:0000256" key="1">
    <source>
        <dbReference type="ARBA" id="ARBA00001954"/>
    </source>
</evidence>